<name>A0A1E7LJE0_9ACTN</name>
<dbReference type="RefSeq" id="WP_070203862.1">
    <property type="nucleotide sequence ID" value="NZ_LJGZ01000103.1"/>
</dbReference>
<accession>A0A1E7LJE0</accession>
<protein>
    <submittedName>
        <fullName evidence="1">Uncharacterized protein</fullName>
    </submittedName>
</protein>
<organism evidence="1 2">
    <name type="scientific">Streptomyces nanshensis</name>
    <dbReference type="NCBI Taxonomy" id="518642"/>
    <lineage>
        <taxon>Bacteria</taxon>
        <taxon>Bacillati</taxon>
        <taxon>Actinomycetota</taxon>
        <taxon>Actinomycetes</taxon>
        <taxon>Kitasatosporales</taxon>
        <taxon>Streptomycetaceae</taxon>
        <taxon>Streptomyces</taxon>
    </lineage>
</organism>
<dbReference type="OrthoDB" id="4331917at2"/>
<sequence>MNDTLATITVLAGTALVLTPVDPTHLHTSRPAQTTPGCTALLLAHADTTLAAQVRAALGMPGRRVNEAEGETARRVGVWSQHELNEVYERVGGVVTTRTVQRTYSGGTVTAAEITVTATLPGIGVVEIVTDWDEESGGHDLPVMRNLAA</sequence>
<evidence type="ECO:0000313" key="1">
    <source>
        <dbReference type="EMBL" id="OEV16319.1"/>
    </source>
</evidence>
<comment type="caution">
    <text evidence="1">The sequence shown here is derived from an EMBL/GenBank/DDBJ whole genome shotgun (WGS) entry which is preliminary data.</text>
</comment>
<evidence type="ECO:0000313" key="2">
    <source>
        <dbReference type="Proteomes" id="UP000175971"/>
    </source>
</evidence>
<reference evidence="1 2" key="1">
    <citation type="journal article" date="2016" name="Front. Microbiol.">
        <title>Comparative Genomics Analysis of Streptomyces Species Reveals Their Adaptation to the Marine Environment and Their Diversity at the Genomic Level.</title>
        <authorList>
            <person name="Tian X."/>
            <person name="Zhang Z."/>
            <person name="Yang T."/>
            <person name="Chen M."/>
            <person name="Li J."/>
            <person name="Chen F."/>
            <person name="Yang J."/>
            <person name="Li W."/>
            <person name="Zhang B."/>
            <person name="Zhang Z."/>
            <person name="Wu J."/>
            <person name="Zhang C."/>
            <person name="Long L."/>
            <person name="Xiao J."/>
        </authorList>
    </citation>
    <scope>NUCLEOTIDE SEQUENCE [LARGE SCALE GENOMIC DNA]</scope>
    <source>
        <strain evidence="1 2">SCSIO M10372</strain>
    </source>
</reference>
<dbReference type="EMBL" id="LJGZ01000103">
    <property type="protein sequence ID" value="OEV16319.1"/>
    <property type="molecule type" value="Genomic_DNA"/>
</dbReference>
<gene>
    <name evidence="1" type="ORF">AN221_32425</name>
</gene>
<keyword evidence="2" id="KW-1185">Reference proteome</keyword>
<proteinExistence type="predicted"/>
<dbReference type="Proteomes" id="UP000175971">
    <property type="component" value="Unassembled WGS sequence"/>
</dbReference>
<dbReference type="AlphaFoldDB" id="A0A1E7LJE0"/>